<dbReference type="RefSeq" id="WP_205104063.1">
    <property type="nucleotide sequence ID" value="NZ_JACJJC010000018.1"/>
</dbReference>
<feature type="domain" description="Autotransporter" evidence="2">
    <location>
        <begin position="1118"/>
        <end position="1382"/>
    </location>
</feature>
<dbReference type="EMBL" id="JACJJC010000018">
    <property type="protein sequence ID" value="MBM6704769.1"/>
    <property type="molecule type" value="Genomic_DNA"/>
</dbReference>
<dbReference type="Gene3D" id="2.40.128.130">
    <property type="entry name" value="Autotransporter beta-domain"/>
    <property type="match status" value="1"/>
</dbReference>
<feature type="chain" id="PRO_5046543002" evidence="1">
    <location>
        <begin position="29"/>
        <end position="1382"/>
    </location>
</feature>
<proteinExistence type="predicted"/>
<dbReference type="SMART" id="SM00869">
    <property type="entry name" value="Autotransporter"/>
    <property type="match status" value="1"/>
</dbReference>
<accession>A0ABS2DTZ0</accession>
<dbReference type="InterPro" id="IPR005546">
    <property type="entry name" value="Autotransporte_beta"/>
</dbReference>
<dbReference type="Proteomes" id="UP000715095">
    <property type="component" value="Unassembled WGS sequence"/>
</dbReference>
<evidence type="ECO:0000256" key="1">
    <source>
        <dbReference type="SAM" id="SignalP"/>
    </source>
</evidence>
<sequence length="1382" mass="143607">MKKNFSATAKRTLIASAVASLMAGSAFAADTAATPVEGWVEQPKDLAVVDITNKGYVLVDDAKGLTGDFAYSTKGEVKTDAVHFASKKAETQVFSGRAWLDNSTGTGKKGVKGLATLAKDAVLVNEGSIFVKGSDANFYMNQAMLADQGGTVENRGLIVTDKAYGMAIGSNGNGNTLDANKLVNAGNGRIIVNGGAAMELGSVVDASSAENAGSIDVNYLGKDAKVDSVGILFGMSGTAKGTFTNTGTIEADEGAYAIKVDGGNADINLKAGSVRGDILIGGKESSTVGEVNLTINSDALVEGDLTAKGGKLTLKSADGAATLNGTLTVDGATVTTAYGTVLTIDAPAVARVAAPDVDLKKGIFTVAEGSELNADTVNVTAGTDDYRLQVKGEADIDTLNVTASTHTAIRTLEDGELNIGTVTVTGSGMAIDMSGSSVVTVNKAIESTVDAKAVAVWDDSTLNLADGIDLEKAGSAAIQLKGGTLSTNSAVYRKDGKIAANAKITSDVGSTVSFTDEAMTFEDLVALKTVTGADLETLASEITLDGKVLEKMKLADWAKVGGATLAPVTAVVEGNGKISITERFGAKNIELTGEDSKKGTADQISIENGAEVTLVGGAQGTELVTSSHETKPIKLENFFVTGKSTLNLGAANGTSFTYGTLSDVRLEVGSESTVKVRNGDFTLAEGLSVNDGASTVTVAEGATLRTPADALSAEGTLTKASIVNNGKLNVDGSLYAQTIDQKGTLTVGGYLNAKNFLEGSKDVTISGGEVVLSGTKRTGKDETGWQFFTGGAKIGSKLVAENDPAIDTDDEEKGGLLVLGSGQATAAAEAYQAAHHLDNTLWIGQESHIDGVTFGDRATGTWNGMAGVKGENTVAFDLNAIAQSGYTAGKTLEDTKQIFNTTDGTDVAADKVYLGNLRNISQSTLVRNADGVAQIKLGDVTGTRVDFGTSFYDGSNALKDGVLSFNVDKEELAGLFEMGLHSAGAVKQELYAVQFGQQIADAIIFGWDQINEDYDRGVYNTVKGMLKDGVEFNDVFKDEYDNAQWVSEHLKDGVDSLDYFNAINGYDNAFVSNLRDAEHAVTNMAALGGAFSTAVDINNEVWKALDRRTSLANMNVARNETGVTPWVDVIGTFNSADGLYGSSGYEADIYGAVFGADWTASCGAILGAAISVGQADANSVDNSTKVDNDVDFWGVSIYGSHQIGNVNGKFDLGYISTSNDLSANAAYFGRVKESLDADIFTIGIGAEYLASVGSVNVVPHAGFRWSSIDMDSSKYGADYDKMNLFQMPIGVTFSGTFDMTGWKVAPMFDISVVPAFGDKDAVASYTGGISESVRVVDTNPIQATLGVNASVGAWTFGVNYGLTAGSDERLNNSLNANARYTF</sequence>
<dbReference type="PROSITE" id="PS51208">
    <property type="entry name" value="AUTOTRANSPORTER"/>
    <property type="match status" value="1"/>
</dbReference>
<dbReference type="SUPFAM" id="SSF103515">
    <property type="entry name" value="Autotransporter"/>
    <property type="match status" value="1"/>
</dbReference>
<dbReference type="InterPro" id="IPR036709">
    <property type="entry name" value="Autotransporte_beta_dom_sf"/>
</dbReference>
<evidence type="ECO:0000313" key="3">
    <source>
        <dbReference type="EMBL" id="MBM6704769.1"/>
    </source>
</evidence>
<dbReference type="Pfam" id="PF03797">
    <property type="entry name" value="Autotransporter"/>
    <property type="match status" value="1"/>
</dbReference>
<evidence type="ECO:0000259" key="2">
    <source>
        <dbReference type="PROSITE" id="PS51208"/>
    </source>
</evidence>
<feature type="signal peptide" evidence="1">
    <location>
        <begin position="1"/>
        <end position="28"/>
    </location>
</feature>
<comment type="caution">
    <text evidence="3">The sequence shown here is derived from an EMBL/GenBank/DDBJ whole genome shotgun (WGS) entry which is preliminary data.</text>
</comment>
<gene>
    <name evidence="3" type="ORF">H6A60_09765</name>
</gene>
<protein>
    <submittedName>
        <fullName evidence="3">Autotransporter domain-containing protein</fullName>
    </submittedName>
</protein>
<evidence type="ECO:0000313" key="4">
    <source>
        <dbReference type="Proteomes" id="UP000715095"/>
    </source>
</evidence>
<reference evidence="3 4" key="1">
    <citation type="journal article" date="2021" name="Sci. Rep.">
        <title>The distribution of antibiotic resistance genes in chicken gut microbiota commensals.</title>
        <authorList>
            <person name="Juricova H."/>
            <person name="Matiasovicova J."/>
            <person name="Kubasova T."/>
            <person name="Cejkova D."/>
            <person name="Rychlik I."/>
        </authorList>
    </citation>
    <scope>NUCLEOTIDE SEQUENCE [LARGE SCALE GENOMIC DNA]</scope>
    <source>
        <strain evidence="3 4">An829</strain>
    </source>
</reference>
<organism evidence="3 4">
    <name type="scientific">Sutterella massiliensis</name>
    <dbReference type="NCBI Taxonomy" id="1816689"/>
    <lineage>
        <taxon>Bacteria</taxon>
        <taxon>Pseudomonadati</taxon>
        <taxon>Pseudomonadota</taxon>
        <taxon>Betaproteobacteria</taxon>
        <taxon>Burkholderiales</taxon>
        <taxon>Sutterellaceae</taxon>
        <taxon>Sutterella</taxon>
    </lineage>
</organism>
<keyword evidence="4" id="KW-1185">Reference proteome</keyword>
<name>A0ABS2DTZ0_9BURK</name>
<keyword evidence="1" id="KW-0732">Signal</keyword>